<accession>A0A9Q3CW90</accession>
<dbReference type="PROSITE" id="PS50231">
    <property type="entry name" value="RICIN_B_LECTIN"/>
    <property type="match status" value="1"/>
</dbReference>
<evidence type="ECO:0000313" key="4">
    <source>
        <dbReference type="Proteomes" id="UP000765509"/>
    </source>
</evidence>
<dbReference type="Pfam" id="PF22669">
    <property type="entry name" value="Exo_endo_phos2"/>
    <property type="match status" value="1"/>
</dbReference>
<keyword evidence="4" id="KW-1185">Reference proteome</keyword>
<feature type="compositionally biased region" description="Low complexity" evidence="1">
    <location>
        <begin position="131"/>
        <end position="161"/>
    </location>
</feature>
<evidence type="ECO:0000313" key="3">
    <source>
        <dbReference type="EMBL" id="MBW0490987.1"/>
    </source>
</evidence>
<feature type="compositionally biased region" description="Low complexity" evidence="1">
    <location>
        <begin position="587"/>
        <end position="601"/>
    </location>
</feature>
<protein>
    <recommendedName>
        <fullName evidence="2">Inositol polyphosphate-related phosphatase domain-containing protein</fullName>
    </recommendedName>
</protein>
<dbReference type="GO" id="GO:0046856">
    <property type="term" value="P:phosphatidylinositol dephosphorylation"/>
    <property type="evidence" value="ECO:0007669"/>
    <property type="project" value="InterPro"/>
</dbReference>
<gene>
    <name evidence="3" type="ORF">O181_030702</name>
</gene>
<name>A0A9Q3CW90_9BASI</name>
<dbReference type="Proteomes" id="UP000765509">
    <property type="component" value="Unassembled WGS sequence"/>
</dbReference>
<dbReference type="PANTHER" id="PTHR11200:SF240">
    <property type="entry name" value="INOSITOL POLYPHOSPHATE 5-PHOSPHATASE C9G1.10C-RELATED"/>
    <property type="match status" value="1"/>
</dbReference>
<feature type="compositionally biased region" description="Low complexity" evidence="1">
    <location>
        <begin position="24"/>
        <end position="38"/>
    </location>
</feature>
<feature type="compositionally biased region" description="Low complexity" evidence="1">
    <location>
        <begin position="46"/>
        <end position="87"/>
    </location>
</feature>
<dbReference type="InterPro" id="IPR036691">
    <property type="entry name" value="Endo/exonu/phosph_ase_sf"/>
</dbReference>
<dbReference type="AlphaFoldDB" id="A0A9Q3CW90"/>
<organism evidence="3 4">
    <name type="scientific">Austropuccinia psidii MF-1</name>
    <dbReference type="NCBI Taxonomy" id="1389203"/>
    <lineage>
        <taxon>Eukaryota</taxon>
        <taxon>Fungi</taxon>
        <taxon>Dikarya</taxon>
        <taxon>Basidiomycota</taxon>
        <taxon>Pucciniomycotina</taxon>
        <taxon>Pucciniomycetes</taxon>
        <taxon>Pucciniales</taxon>
        <taxon>Sphaerophragmiaceae</taxon>
        <taxon>Austropuccinia</taxon>
    </lineage>
</organism>
<feature type="region of interest" description="Disordered" evidence="1">
    <location>
        <begin position="585"/>
        <end position="622"/>
    </location>
</feature>
<feature type="compositionally biased region" description="Basic and acidic residues" evidence="1">
    <location>
        <begin position="1173"/>
        <end position="1189"/>
    </location>
</feature>
<dbReference type="SMART" id="SM00128">
    <property type="entry name" value="IPPc"/>
    <property type="match status" value="1"/>
</dbReference>
<dbReference type="Gene3D" id="3.60.10.10">
    <property type="entry name" value="Endonuclease/exonuclease/phosphatase"/>
    <property type="match status" value="1"/>
</dbReference>
<dbReference type="Gene3D" id="2.130.10.10">
    <property type="entry name" value="YVTN repeat-like/Quinoprotein amine dehydrogenase"/>
    <property type="match status" value="1"/>
</dbReference>
<feature type="region of interest" description="Disordered" evidence="1">
    <location>
        <begin position="101"/>
        <end position="244"/>
    </location>
</feature>
<proteinExistence type="predicted"/>
<feature type="compositionally biased region" description="Pro residues" evidence="1">
    <location>
        <begin position="118"/>
        <end position="127"/>
    </location>
</feature>
<feature type="compositionally biased region" description="Pro residues" evidence="1">
    <location>
        <begin position="162"/>
        <end position="172"/>
    </location>
</feature>
<evidence type="ECO:0000256" key="1">
    <source>
        <dbReference type="SAM" id="MobiDB-lite"/>
    </source>
</evidence>
<dbReference type="OrthoDB" id="2248459at2759"/>
<dbReference type="InterPro" id="IPR036322">
    <property type="entry name" value="WD40_repeat_dom_sf"/>
</dbReference>
<sequence>MKDLHLSSNPKSSTPPPIIPPRPSMSSILTIQSKSPSDQHPHPHQHQLQYQLQNQSNQLLQQPLNYQRSSSNSSINSSSSTSSNFNYSVKNDQFHHQIKSPHHNLSTQSVHHLALKPSHPPQPPPRPNFIHNSFNSQLSSSPSNHHSKFQSSSSSSSSQASPPIPPPKPPRPAKYSSNQSSTLYDISSNHSIKLPPQPPSGPREWVGRSRSSSLKLQPSYHSLINSHPKASPKSPPNLFQSKSINYPQNHNFSINNPQIGLGLPSSSSKADFYQKFKLSDDDDDYDFDDSDEEEEEEEELQEIELAQNINYRTQFSSNQFKFDHQNSKNSIKPYPKLSRTLSGNSIDQFLIEQQRHKQHQQNHHAIHHQPLKDKNSTKIENIPDSTFANRRPPFLNNSRFTISIGSQFSIWSLRNNWLCASNLHQFKLCNILTNECINLINNNNNNNFQDLKITAMEFKNSSNQFNKNTNNNNQLIWFGTKDGQLLEFDCLERKILEFKSNLHSTAIVNLFRCKDGGMCSLDESSKVQIWSTNQSIPSFNNQNHHINNDISPSKSNSVKLSNPSRSQRIAEKTNFSKMLSHRLWTASGPSNSKSSNLSQRSPTIRVYDPDPNQPWTLTSRPLTIPETTTGDVIIGTVTAGAVIPSRPEIVYLGHDTGHVSVWEINKSFNHSHPKFLPSTQKNQFSIASAPEQIHRRLSITSPPVPSNGYNSNEGVIKFRKLIKLSNYQITAMEGVTKYLWVGFRTGNVYVYETEIEDSNLNQSNDRVPVAASWKVVKVWRAHKEAVMKIVVDPSVLWDEQVGKLHVATSSTDWKIRLWDGTMAVDWFSAEMKKRQAEYCTYRSIKTLVCSWNVDACKPNELVGTCDNDNFLEDVLKSATSGDDDLKAGRGPDVIVFGFQEMIDLENKKLTAKTVLLGGRKKGAEKLSDSVSQAYRKWHDRLVSAVKSIMPQSDPYVVVHTENLVGLFTCTFAKSSERAKMRDIAVTTVKTGMKGRYGNKGAILARFVIDDSSICFINCHLAAGQKHIRQRNEDLIDILEEKAGFPDPPPETSSNGVYVGGGNGSSIADHEICFLHGDLNFRIDARREDVIRAIAAGEYWKMLEHDQLIKEKKTNPLSRLRSFYEPPIRFHPTYKYDPGTHMYDSSEKERVPAWCDRILYRTPRESSMGTKHYQSQDERRTGREQSKEGSRAIVETINYRRYEVNVSDHRPISGTYRIWIKSIVPGLRRGIWEEVKSRCEAYEEDVKRTAMKYYSKF</sequence>
<dbReference type="SMART" id="SM00320">
    <property type="entry name" value="WD40"/>
    <property type="match status" value="2"/>
</dbReference>
<feature type="region of interest" description="Disordered" evidence="1">
    <location>
        <begin position="1165"/>
        <end position="1189"/>
    </location>
</feature>
<dbReference type="InterPro" id="IPR046985">
    <property type="entry name" value="IP5"/>
</dbReference>
<dbReference type="EMBL" id="AVOT02010855">
    <property type="protein sequence ID" value="MBW0490987.1"/>
    <property type="molecule type" value="Genomic_DNA"/>
</dbReference>
<feature type="domain" description="Inositol polyphosphate-related phosphatase" evidence="2">
    <location>
        <begin position="842"/>
        <end position="1223"/>
    </location>
</feature>
<feature type="compositionally biased region" description="Polar residues" evidence="1">
    <location>
        <begin position="178"/>
        <end position="191"/>
    </location>
</feature>
<dbReference type="SUPFAM" id="SSF50978">
    <property type="entry name" value="WD40 repeat-like"/>
    <property type="match status" value="1"/>
</dbReference>
<comment type="caution">
    <text evidence="3">The sequence shown here is derived from an EMBL/GenBank/DDBJ whole genome shotgun (WGS) entry which is preliminary data.</text>
</comment>
<dbReference type="GO" id="GO:0004439">
    <property type="term" value="F:phosphatidylinositol-4,5-bisphosphate 5-phosphatase activity"/>
    <property type="evidence" value="ECO:0007669"/>
    <property type="project" value="TreeGrafter"/>
</dbReference>
<feature type="region of interest" description="Disordered" evidence="1">
    <location>
        <begin position="538"/>
        <end position="566"/>
    </location>
</feature>
<feature type="region of interest" description="Disordered" evidence="1">
    <location>
        <begin position="1"/>
        <end position="87"/>
    </location>
</feature>
<feature type="compositionally biased region" description="Polar residues" evidence="1">
    <location>
        <begin position="209"/>
        <end position="225"/>
    </location>
</feature>
<reference evidence="3" key="1">
    <citation type="submission" date="2021-03" db="EMBL/GenBank/DDBJ databases">
        <title>Draft genome sequence of rust myrtle Austropuccinia psidii MF-1, a brazilian biotype.</title>
        <authorList>
            <person name="Quecine M.C."/>
            <person name="Pachon D.M.R."/>
            <person name="Bonatelli M.L."/>
            <person name="Correr F.H."/>
            <person name="Franceschini L.M."/>
            <person name="Leite T.F."/>
            <person name="Margarido G.R.A."/>
            <person name="Almeida C.A."/>
            <person name="Ferrarezi J.A."/>
            <person name="Labate C.A."/>
        </authorList>
    </citation>
    <scope>NUCLEOTIDE SEQUENCE</scope>
    <source>
        <strain evidence="3">MF-1</strain>
    </source>
</reference>
<feature type="compositionally biased region" description="Pro residues" evidence="1">
    <location>
        <begin position="13"/>
        <end position="23"/>
    </location>
</feature>
<dbReference type="SUPFAM" id="SSF56219">
    <property type="entry name" value="DNase I-like"/>
    <property type="match status" value="1"/>
</dbReference>
<dbReference type="InterPro" id="IPR015943">
    <property type="entry name" value="WD40/YVTN_repeat-like_dom_sf"/>
</dbReference>
<dbReference type="PANTHER" id="PTHR11200">
    <property type="entry name" value="INOSITOL 5-PHOSPHATASE"/>
    <property type="match status" value="1"/>
</dbReference>
<dbReference type="InterPro" id="IPR001680">
    <property type="entry name" value="WD40_rpt"/>
</dbReference>
<dbReference type="InterPro" id="IPR000300">
    <property type="entry name" value="IPPc"/>
</dbReference>
<evidence type="ECO:0000259" key="2">
    <source>
        <dbReference type="SMART" id="SM00128"/>
    </source>
</evidence>